<evidence type="ECO:0000256" key="4">
    <source>
        <dbReference type="ARBA" id="ARBA00023163"/>
    </source>
</evidence>
<evidence type="ECO:0000313" key="6">
    <source>
        <dbReference type="EMBL" id="MVW62945.1"/>
    </source>
</evidence>
<dbReference type="GO" id="GO:0003700">
    <property type="term" value="F:DNA-binding transcription factor activity"/>
    <property type="evidence" value="ECO:0007669"/>
    <property type="project" value="InterPro"/>
</dbReference>
<dbReference type="SUPFAM" id="SSF53850">
    <property type="entry name" value="Periplasmic binding protein-like II"/>
    <property type="match status" value="1"/>
</dbReference>
<dbReference type="InterPro" id="IPR050389">
    <property type="entry name" value="LysR-type_TF"/>
</dbReference>
<dbReference type="Proteomes" id="UP000443353">
    <property type="component" value="Unassembled WGS sequence"/>
</dbReference>
<evidence type="ECO:0000256" key="1">
    <source>
        <dbReference type="ARBA" id="ARBA00009437"/>
    </source>
</evidence>
<dbReference type="PANTHER" id="PTHR30118">
    <property type="entry name" value="HTH-TYPE TRANSCRIPTIONAL REGULATOR LEUO-RELATED"/>
    <property type="match status" value="1"/>
</dbReference>
<dbReference type="PANTHER" id="PTHR30118:SF15">
    <property type="entry name" value="TRANSCRIPTIONAL REGULATORY PROTEIN"/>
    <property type="match status" value="1"/>
</dbReference>
<evidence type="ECO:0000313" key="7">
    <source>
        <dbReference type="Proteomes" id="UP000443353"/>
    </source>
</evidence>
<dbReference type="Gene3D" id="3.40.190.10">
    <property type="entry name" value="Periplasmic binding protein-like II"/>
    <property type="match status" value="2"/>
</dbReference>
<dbReference type="AlphaFoldDB" id="A0A7X3KA24"/>
<reference evidence="6 7" key="1">
    <citation type="submission" date="2019-12" db="EMBL/GenBank/DDBJ databases">
        <authorList>
            <person name="Li C."/>
            <person name="Zhao J."/>
        </authorList>
    </citation>
    <scope>NUCLEOTIDE SEQUENCE [LARGE SCALE GENOMIC DNA]</scope>
    <source>
        <strain evidence="6 7">NEAU-DD11</strain>
    </source>
</reference>
<dbReference type="PRINTS" id="PR00039">
    <property type="entry name" value="HTHLYSR"/>
</dbReference>
<dbReference type="InterPro" id="IPR000847">
    <property type="entry name" value="LysR_HTH_N"/>
</dbReference>
<gene>
    <name evidence="6" type="ORF">GPY61_23795</name>
</gene>
<evidence type="ECO:0000256" key="2">
    <source>
        <dbReference type="ARBA" id="ARBA00023015"/>
    </source>
</evidence>
<dbReference type="Pfam" id="PF00126">
    <property type="entry name" value="HTH_1"/>
    <property type="match status" value="1"/>
</dbReference>
<comment type="caution">
    <text evidence="6">The sequence shown here is derived from an EMBL/GenBank/DDBJ whole genome shotgun (WGS) entry which is preliminary data.</text>
</comment>
<keyword evidence="2" id="KW-0805">Transcription regulation</keyword>
<dbReference type="CDD" id="cd08459">
    <property type="entry name" value="PBP2_DntR_NahR_LinR_like"/>
    <property type="match status" value="1"/>
</dbReference>
<evidence type="ECO:0000256" key="3">
    <source>
        <dbReference type="ARBA" id="ARBA00023125"/>
    </source>
</evidence>
<dbReference type="PROSITE" id="PS50931">
    <property type="entry name" value="HTH_LYSR"/>
    <property type="match status" value="1"/>
</dbReference>
<organism evidence="6 7">
    <name type="scientific">Massilia cellulosiltytica</name>
    <dbReference type="NCBI Taxonomy" id="2683234"/>
    <lineage>
        <taxon>Bacteria</taxon>
        <taxon>Pseudomonadati</taxon>
        <taxon>Pseudomonadota</taxon>
        <taxon>Betaproteobacteria</taxon>
        <taxon>Burkholderiales</taxon>
        <taxon>Oxalobacteraceae</taxon>
        <taxon>Telluria group</taxon>
        <taxon>Massilia</taxon>
    </lineage>
</organism>
<feature type="domain" description="HTH lysR-type" evidence="5">
    <location>
        <begin position="1"/>
        <end position="59"/>
    </location>
</feature>
<dbReference type="SUPFAM" id="SSF46785">
    <property type="entry name" value="Winged helix' DNA-binding domain"/>
    <property type="match status" value="1"/>
</dbReference>
<dbReference type="GO" id="GO:0003677">
    <property type="term" value="F:DNA binding"/>
    <property type="evidence" value="ECO:0007669"/>
    <property type="project" value="UniProtKB-KW"/>
</dbReference>
<dbReference type="Gene3D" id="1.10.10.10">
    <property type="entry name" value="Winged helix-like DNA-binding domain superfamily/Winged helix DNA-binding domain"/>
    <property type="match status" value="1"/>
</dbReference>
<proteinExistence type="inferred from homology"/>
<keyword evidence="3" id="KW-0238">DNA-binding</keyword>
<accession>A0A7X3KA24</accession>
<keyword evidence="7" id="KW-1185">Reference proteome</keyword>
<name>A0A7X3KA24_9BURK</name>
<protein>
    <submittedName>
        <fullName evidence="6">LysR family transcriptional regulator</fullName>
    </submittedName>
</protein>
<dbReference type="InterPro" id="IPR036390">
    <property type="entry name" value="WH_DNA-bd_sf"/>
</dbReference>
<sequence length="308" mass="34539">MKDLNLLLFFEALWRDRSVTLAAENLNLSQGAVSTALKRLRTEYGDKLFAQVGRRMEPTSHAEMIAPQLLEALAMIRATGEERDEFDPLTSTRTFTIRTRDIGEVVCFPTLIRFLREVAPGVKIRSVSPSLKDTMAGLASSQIDIALGFMPALETGIHSTPLFAQDYVCVMRAGHPASLVEMTPELFLAQDHMLVENSGSGHLQLERALVKAGARHQIKVRHPQYLSAPWLLTGTDLIWTAPAILAEILCRSFPLVVTPLPIKIPGFEIAIYWHERAHQDPANKWFRSILVNLFKNEERLRPARQPAV</sequence>
<evidence type="ECO:0000259" key="5">
    <source>
        <dbReference type="PROSITE" id="PS50931"/>
    </source>
</evidence>
<dbReference type="RefSeq" id="WP_056331018.1">
    <property type="nucleotide sequence ID" value="NZ_WSES01000007.1"/>
</dbReference>
<comment type="similarity">
    <text evidence="1">Belongs to the LysR transcriptional regulatory family.</text>
</comment>
<dbReference type="EMBL" id="WSES01000007">
    <property type="protein sequence ID" value="MVW62945.1"/>
    <property type="molecule type" value="Genomic_DNA"/>
</dbReference>
<dbReference type="Pfam" id="PF03466">
    <property type="entry name" value="LysR_substrate"/>
    <property type="match status" value="1"/>
</dbReference>
<keyword evidence="4" id="KW-0804">Transcription</keyword>
<dbReference type="InterPro" id="IPR005119">
    <property type="entry name" value="LysR_subst-bd"/>
</dbReference>
<dbReference type="InterPro" id="IPR036388">
    <property type="entry name" value="WH-like_DNA-bd_sf"/>
</dbReference>